<dbReference type="GO" id="GO:0005737">
    <property type="term" value="C:cytoplasm"/>
    <property type="evidence" value="ECO:0007669"/>
    <property type="project" value="UniProtKB-SubCell"/>
</dbReference>
<evidence type="ECO:0000256" key="3">
    <source>
        <dbReference type="HAMAP-Rule" id="MF_00187"/>
    </source>
</evidence>
<sequence>MESFDYEVHEYKNGFFKTGIQSIREVPLTIILNGKEVVTLLCTAKYPEYLAIGFLKSDAFLSSPDQVTDLTVRDEGDRLVAEVETCHDPWEGRIMERSITSGCGKGTNFGRNVTTISKRRLGGDIRVTPEQILTLANELHLRSTLYNATRGCHNSSLCTPDEMLLFREDIGRHNAIDMICGQCFLDNVSVEDKMIVSTGRIASEILLKVVRIGVPILVSTAVATSFSVELARKTGITLVGNVKKDSFWVYNDKGRIIGF</sequence>
<dbReference type="InterPro" id="IPR016193">
    <property type="entry name" value="Cytidine_deaminase-like"/>
</dbReference>
<comment type="function">
    <text evidence="3">Required for formate dehydrogenase (FDH) activity. Acts as a sulfur carrier protein that transfers sulfur from IscS to the molybdenum cofactor prior to its insertion into FDH.</text>
</comment>
<dbReference type="OrthoDB" id="3197277at2"/>
<evidence type="ECO:0000256" key="2">
    <source>
        <dbReference type="ARBA" id="ARBA00023150"/>
    </source>
</evidence>
<feature type="active site" description="Cysteine persulfide intermediate" evidence="3">
    <location>
        <position position="103"/>
    </location>
</feature>
<accession>A0A2C8F9F4</accession>
<dbReference type="AlphaFoldDB" id="A0A2C8F9F4"/>
<dbReference type="GO" id="GO:0006777">
    <property type="term" value="P:Mo-molybdopterin cofactor biosynthetic process"/>
    <property type="evidence" value="ECO:0007669"/>
    <property type="project" value="UniProtKB-UniRule"/>
</dbReference>
<dbReference type="GO" id="GO:0016783">
    <property type="term" value="F:sulfurtransferase activity"/>
    <property type="evidence" value="ECO:0007669"/>
    <property type="project" value="InterPro"/>
</dbReference>
<dbReference type="SUPFAM" id="SSF53927">
    <property type="entry name" value="Cytidine deaminase-like"/>
    <property type="match status" value="1"/>
</dbReference>
<proteinExistence type="inferred from homology"/>
<dbReference type="HAMAP" id="MF_00187">
    <property type="entry name" value="FdhD"/>
    <property type="match status" value="1"/>
</dbReference>
<gene>
    <name evidence="3 4" type="primary">fdhD</name>
    <name evidence="4" type="ORF">DPRO_2274</name>
</gene>
<dbReference type="KEGG" id="pprf:DPRO_2274"/>
<keyword evidence="5" id="KW-1185">Reference proteome</keyword>
<dbReference type="Pfam" id="PF02634">
    <property type="entry name" value="FdhD-NarQ"/>
    <property type="match status" value="1"/>
</dbReference>
<name>A0A2C8F9F4_9BACT</name>
<dbReference type="Proteomes" id="UP000219215">
    <property type="component" value="Chromosome DPRO"/>
</dbReference>
<dbReference type="PIRSF" id="PIRSF015626">
    <property type="entry name" value="FdhD"/>
    <property type="match status" value="1"/>
</dbReference>
<dbReference type="Gene3D" id="3.40.140.10">
    <property type="entry name" value="Cytidine Deaminase, domain 2"/>
    <property type="match status" value="1"/>
</dbReference>
<evidence type="ECO:0000256" key="1">
    <source>
        <dbReference type="ARBA" id="ARBA00022490"/>
    </source>
</evidence>
<protein>
    <recommendedName>
        <fullName evidence="3">Sulfur carrier protein FdhD</fullName>
    </recommendedName>
</protein>
<comment type="similarity">
    <text evidence="3">Belongs to the FdhD family.</text>
</comment>
<dbReference type="EMBL" id="LT907975">
    <property type="protein sequence ID" value="SOB59180.1"/>
    <property type="molecule type" value="Genomic_DNA"/>
</dbReference>
<dbReference type="GO" id="GO:0097163">
    <property type="term" value="F:sulfur carrier activity"/>
    <property type="evidence" value="ECO:0007669"/>
    <property type="project" value="UniProtKB-UniRule"/>
</dbReference>
<dbReference type="NCBIfam" id="TIGR00129">
    <property type="entry name" value="fdhD_narQ"/>
    <property type="match status" value="1"/>
</dbReference>
<keyword evidence="1 3" id="KW-0963">Cytoplasm</keyword>
<dbReference type="InterPro" id="IPR003786">
    <property type="entry name" value="FdhD"/>
</dbReference>
<comment type="caution">
    <text evidence="3">Lacks conserved residue(s) required for the propagation of feature annotation.</text>
</comment>
<comment type="subcellular location">
    <subcellularLocation>
        <location evidence="3">Cytoplasm</location>
    </subcellularLocation>
</comment>
<reference evidence="5" key="1">
    <citation type="submission" date="2017-09" db="EMBL/GenBank/DDBJ databases">
        <authorList>
            <person name="Regsiter A."/>
            <person name="William W."/>
        </authorList>
    </citation>
    <scope>NUCLEOTIDE SEQUENCE [LARGE SCALE GENOMIC DNA]</scope>
    <source>
        <strain evidence="5">500-1</strain>
    </source>
</reference>
<dbReference type="PANTHER" id="PTHR30592:SF1">
    <property type="entry name" value="SULFUR CARRIER PROTEIN FDHD"/>
    <property type="match status" value="1"/>
</dbReference>
<dbReference type="PANTHER" id="PTHR30592">
    <property type="entry name" value="FORMATE DEHYDROGENASE"/>
    <property type="match status" value="1"/>
</dbReference>
<evidence type="ECO:0000313" key="4">
    <source>
        <dbReference type="EMBL" id="SOB59180.1"/>
    </source>
</evidence>
<dbReference type="RefSeq" id="WP_097013725.1">
    <property type="nucleotide sequence ID" value="NZ_LT907975.1"/>
</dbReference>
<evidence type="ECO:0000313" key="5">
    <source>
        <dbReference type="Proteomes" id="UP000219215"/>
    </source>
</evidence>
<keyword evidence="2 3" id="KW-0501">Molybdenum cofactor biosynthesis</keyword>
<dbReference type="Gene3D" id="3.10.20.10">
    <property type="match status" value="1"/>
</dbReference>
<organism evidence="4 5">
    <name type="scientific">Pseudodesulfovibrio profundus</name>
    <dbReference type="NCBI Taxonomy" id="57320"/>
    <lineage>
        <taxon>Bacteria</taxon>
        <taxon>Pseudomonadati</taxon>
        <taxon>Thermodesulfobacteriota</taxon>
        <taxon>Desulfovibrionia</taxon>
        <taxon>Desulfovibrionales</taxon>
        <taxon>Desulfovibrionaceae</taxon>
    </lineage>
</organism>